<reference evidence="2 3" key="1">
    <citation type="submission" date="2019-03" db="EMBL/GenBank/DDBJ databases">
        <title>First draft genome of Liparis tanakae, snailfish: a comprehensive survey of snailfish specific genes.</title>
        <authorList>
            <person name="Kim W."/>
            <person name="Song I."/>
            <person name="Jeong J.-H."/>
            <person name="Kim D."/>
            <person name="Kim S."/>
            <person name="Ryu S."/>
            <person name="Song J.Y."/>
            <person name="Lee S.K."/>
        </authorList>
    </citation>
    <scope>NUCLEOTIDE SEQUENCE [LARGE SCALE GENOMIC DNA]</scope>
    <source>
        <tissue evidence="2">Muscle</tissue>
    </source>
</reference>
<dbReference type="Proteomes" id="UP000314294">
    <property type="component" value="Unassembled WGS sequence"/>
</dbReference>
<sequence length="175" mass="18323">MNANQTAAPRRAGGKKSPKRREEIHRFDALKTLRGQRGRSFNEATSLGTGGGAARRDDDGGAAARDSDQDGSGGSDPARHREVRLVLMMNSGLWRRAPCSLSTAFLQAAPGCSLRTANSSSGTSAGRRSLVDSTSTCNNNNNNNINNNINNNNNNNINNNNNNVPGGSGSLGPGS</sequence>
<feature type="compositionally biased region" description="Polar residues" evidence="1">
    <location>
        <begin position="115"/>
        <end position="137"/>
    </location>
</feature>
<name>A0A4Z2FNT1_9TELE</name>
<evidence type="ECO:0000256" key="1">
    <source>
        <dbReference type="SAM" id="MobiDB-lite"/>
    </source>
</evidence>
<accession>A0A4Z2FNT1</accession>
<gene>
    <name evidence="2" type="ORF">EYF80_046899</name>
</gene>
<evidence type="ECO:0000313" key="3">
    <source>
        <dbReference type="Proteomes" id="UP000314294"/>
    </source>
</evidence>
<organism evidence="2 3">
    <name type="scientific">Liparis tanakae</name>
    <name type="common">Tanaka's snailfish</name>
    <dbReference type="NCBI Taxonomy" id="230148"/>
    <lineage>
        <taxon>Eukaryota</taxon>
        <taxon>Metazoa</taxon>
        <taxon>Chordata</taxon>
        <taxon>Craniata</taxon>
        <taxon>Vertebrata</taxon>
        <taxon>Euteleostomi</taxon>
        <taxon>Actinopterygii</taxon>
        <taxon>Neopterygii</taxon>
        <taxon>Teleostei</taxon>
        <taxon>Neoteleostei</taxon>
        <taxon>Acanthomorphata</taxon>
        <taxon>Eupercaria</taxon>
        <taxon>Perciformes</taxon>
        <taxon>Cottioidei</taxon>
        <taxon>Cottales</taxon>
        <taxon>Liparidae</taxon>
        <taxon>Liparis</taxon>
    </lineage>
</organism>
<feature type="compositionally biased region" description="Gly residues" evidence="1">
    <location>
        <begin position="166"/>
        <end position="175"/>
    </location>
</feature>
<proteinExistence type="predicted"/>
<feature type="compositionally biased region" description="Low complexity" evidence="1">
    <location>
        <begin position="138"/>
        <end position="165"/>
    </location>
</feature>
<evidence type="ECO:0000313" key="2">
    <source>
        <dbReference type="EMBL" id="TNN42896.1"/>
    </source>
</evidence>
<protein>
    <submittedName>
        <fullName evidence="2">Uncharacterized protein</fullName>
    </submittedName>
</protein>
<feature type="region of interest" description="Disordered" evidence="1">
    <location>
        <begin position="114"/>
        <end position="175"/>
    </location>
</feature>
<comment type="caution">
    <text evidence="2">The sequence shown here is derived from an EMBL/GenBank/DDBJ whole genome shotgun (WGS) entry which is preliminary data.</text>
</comment>
<dbReference type="AlphaFoldDB" id="A0A4Z2FNT1"/>
<feature type="compositionally biased region" description="Basic and acidic residues" evidence="1">
    <location>
        <begin position="20"/>
        <end position="31"/>
    </location>
</feature>
<feature type="region of interest" description="Disordered" evidence="1">
    <location>
        <begin position="1"/>
        <end position="79"/>
    </location>
</feature>
<keyword evidence="3" id="KW-1185">Reference proteome</keyword>
<dbReference type="EMBL" id="SRLO01001004">
    <property type="protein sequence ID" value="TNN42896.1"/>
    <property type="molecule type" value="Genomic_DNA"/>
</dbReference>